<evidence type="ECO:0008006" key="4">
    <source>
        <dbReference type="Google" id="ProtNLM"/>
    </source>
</evidence>
<evidence type="ECO:0000313" key="3">
    <source>
        <dbReference type="Proteomes" id="UP001162162"/>
    </source>
</evidence>
<dbReference type="InterPro" id="IPR000225">
    <property type="entry name" value="Armadillo"/>
</dbReference>
<dbReference type="AlphaFoldDB" id="A0AAV8X6Y1"/>
<dbReference type="InterPro" id="IPR016024">
    <property type="entry name" value="ARM-type_fold"/>
</dbReference>
<dbReference type="Gene3D" id="1.25.10.10">
    <property type="entry name" value="Leucine-rich Repeat Variant"/>
    <property type="match status" value="2"/>
</dbReference>
<name>A0AAV8X6Y1_9CUCU</name>
<dbReference type="PANTHER" id="PTHR22895:SF0">
    <property type="entry name" value="ARMADILLO REPEAT-CONTAINING PROTEIN 6"/>
    <property type="match status" value="1"/>
</dbReference>
<gene>
    <name evidence="2" type="ORF">NQ318_005476</name>
</gene>
<dbReference type="Proteomes" id="UP001162162">
    <property type="component" value="Unassembled WGS sequence"/>
</dbReference>
<evidence type="ECO:0000313" key="2">
    <source>
        <dbReference type="EMBL" id="KAJ8934298.1"/>
    </source>
</evidence>
<dbReference type="SUPFAM" id="SSF48371">
    <property type="entry name" value="ARM repeat"/>
    <property type="match status" value="1"/>
</dbReference>
<dbReference type="SMART" id="SM00185">
    <property type="entry name" value="ARM"/>
    <property type="match status" value="3"/>
</dbReference>
<proteinExistence type="predicted"/>
<dbReference type="EMBL" id="JAPWTK010001056">
    <property type="protein sequence ID" value="KAJ8934298.1"/>
    <property type="molecule type" value="Genomic_DNA"/>
</dbReference>
<organism evidence="2 3">
    <name type="scientific">Aromia moschata</name>
    <dbReference type="NCBI Taxonomy" id="1265417"/>
    <lineage>
        <taxon>Eukaryota</taxon>
        <taxon>Metazoa</taxon>
        <taxon>Ecdysozoa</taxon>
        <taxon>Arthropoda</taxon>
        <taxon>Hexapoda</taxon>
        <taxon>Insecta</taxon>
        <taxon>Pterygota</taxon>
        <taxon>Neoptera</taxon>
        <taxon>Endopterygota</taxon>
        <taxon>Coleoptera</taxon>
        <taxon>Polyphaga</taxon>
        <taxon>Cucujiformia</taxon>
        <taxon>Chrysomeloidea</taxon>
        <taxon>Cerambycidae</taxon>
        <taxon>Cerambycinae</taxon>
        <taxon>Callichromatini</taxon>
        <taxon>Aromia</taxon>
    </lineage>
</organism>
<accession>A0AAV8X6Y1</accession>
<sequence>MEFRLTRDDPVEPQNKEIADLVEATKSKADSKQVIKRLGAVKAECEKGLVHRVVLGKAGAYSALLDTLAAYRAYKDVSKHCFRTLIALMKKQPDLLDDRGVDVILSYLEKDSDPDLKKFSLKWTRQCSIMHEMNRQKIFNANIVRYLKQTLTVSISEVVKEALAVCRVLVLDDDVRVEYGKAHEHARIIANETLCSLVSLLNRYQQDETMIAEIMMTITALLVREEFCQKLEDAGAFEIIKAIMTQFESHEKILKQCFKLLKAVSGNDNCKLHIIERTFAPIITAVLDANKVSAQVAISGLQCVAALALRCPQNSKALLDEGFAEVVVGIMKLHADEETVQKTASWAVRNMVSRNKSHGRNFLSLGIEDLLRADLEKFEGIEYDVKAALRDLNCNVNLKEEWTGTGGALTTGFTFTNVEWS</sequence>
<comment type="caution">
    <text evidence="2">The sequence shown here is derived from an EMBL/GenBank/DDBJ whole genome shotgun (WGS) entry which is preliminary data.</text>
</comment>
<reference evidence="2" key="1">
    <citation type="journal article" date="2023" name="Insect Mol. Biol.">
        <title>Genome sequencing provides insights into the evolution of gene families encoding plant cell wall-degrading enzymes in longhorned beetles.</title>
        <authorList>
            <person name="Shin N.R."/>
            <person name="Okamura Y."/>
            <person name="Kirsch R."/>
            <person name="Pauchet Y."/>
        </authorList>
    </citation>
    <scope>NUCLEOTIDE SEQUENCE</scope>
    <source>
        <strain evidence="2">AMC_N1</strain>
    </source>
</reference>
<dbReference type="GO" id="GO:0002244">
    <property type="term" value="P:hematopoietic progenitor cell differentiation"/>
    <property type="evidence" value="ECO:0007669"/>
    <property type="project" value="TreeGrafter"/>
</dbReference>
<dbReference type="PANTHER" id="PTHR22895">
    <property type="entry name" value="ARMADILLO REPEAT-CONTAINING PROTEIN 6"/>
    <property type="match status" value="1"/>
</dbReference>
<evidence type="ECO:0000256" key="1">
    <source>
        <dbReference type="ARBA" id="ARBA00022737"/>
    </source>
</evidence>
<keyword evidence="3" id="KW-1185">Reference proteome</keyword>
<dbReference type="InterPro" id="IPR011989">
    <property type="entry name" value="ARM-like"/>
</dbReference>
<protein>
    <recommendedName>
        <fullName evidence="4">Armadillo repeat-containing protein 6</fullName>
    </recommendedName>
</protein>
<keyword evidence="1" id="KW-0677">Repeat</keyword>